<dbReference type="PANTHER" id="PTHR46401">
    <property type="entry name" value="GLYCOSYLTRANSFERASE WBBK-RELATED"/>
    <property type="match status" value="1"/>
</dbReference>
<dbReference type="STRING" id="1802630.A3H26_03085"/>
<protein>
    <recommendedName>
        <fullName evidence="2">Glycosyl transferase family 1 domain-containing protein</fullName>
    </recommendedName>
</protein>
<keyword evidence="1" id="KW-0808">Transferase</keyword>
<dbReference type="PANTHER" id="PTHR46401:SF2">
    <property type="entry name" value="GLYCOSYLTRANSFERASE WBBK-RELATED"/>
    <property type="match status" value="1"/>
</dbReference>
<proteinExistence type="predicted"/>
<dbReference type="InterPro" id="IPR001296">
    <property type="entry name" value="Glyco_trans_1"/>
</dbReference>
<organism evidence="3 4">
    <name type="scientific">candidate division WWE3 bacterium RIFCSPLOWO2_12_FULL_36_10</name>
    <dbReference type="NCBI Taxonomy" id="1802630"/>
    <lineage>
        <taxon>Bacteria</taxon>
        <taxon>Katanobacteria</taxon>
    </lineage>
</organism>
<dbReference type="EMBL" id="MEVN01000018">
    <property type="protein sequence ID" value="OGC57267.1"/>
    <property type="molecule type" value="Genomic_DNA"/>
</dbReference>
<name>A0A1F4VJ28_UNCKA</name>
<dbReference type="Pfam" id="PF00534">
    <property type="entry name" value="Glycos_transf_1"/>
    <property type="match status" value="1"/>
</dbReference>
<dbReference type="GO" id="GO:0009103">
    <property type="term" value="P:lipopolysaccharide biosynthetic process"/>
    <property type="evidence" value="ECO:0007669"/>
    <property type="project" value="TreeGrafter"/>
</dbReference>
<dbReference type="GO" id="GO:0016757">
    <property type="term" value="F:glycosyltransferase activity"/>
    <property type="evidence" value="ECO:0007669"/>
    <property type="project" value="InterPro"/>
</dbReference>
<dbReference type="AlphaFoldDB" id="A0A1F4VJ28"/>
<evidence type="ECO:0000313" key="4">
    <source>
        <dbReference type="Proteomes" id="UP000177763"/>
    </source>
</evidence>
<accession>A0A1F4VJ28</accession>
<sequence length="388" mass="44690">MKRIGIDARFYGKAGPGRYTKNIVIHLEKIDLKNEYLVFLKKEGFEAYFPKNKNFKKILANYNWYSFDEQIRFLFKIVFSKLDLFYTPHFNFPILYPGKIVSAIPDMTMHTFSTEKGTTLPKPYFKLKKLVYRWVFKWLIVRAKKIVVPTNTVLTEFNQTFRNVPKSKFTVAYEGVDPDLISSVTSGADEVLKKYMVEKPYILYVGSMYEHKNISGLIEMFKILRDRFGYVGNLVLICKKDKFSKKVYEDIKALGFGEKIIMPAFNTNSSSDIVVSDEEAIVFRKEADLYVFPSFKEGFSLTALEAMSVGLASVISGIPCHREVYGDSVLYFDPRNAQDMAEKANSVLVNAKLKDSLISKGYEQVKKYSWENTAKITLDIFNQALKDS</sequence>
<gene>
    <name evidence="3" type="ORF">A3H26_03085</name>
</gene>
<dbReference type="Proteomes" id="UP000177763">
    <property type="component" value="Unassembled WGS sequence"/>
</dbReference>
<feature type="domain" description="Glycosyl transferase family 1" evidence="2">
    <location>
        <begin position="198"/>
        <end position="363"/>
    </location>
</feature>
<evidence type="ECO:0000313" key="3">
    <source>
        <dbReference type="EMBL" id="OGC57267.1"/>
    </source>
</evidence>
<reference evidence="3 4" key="1">
    <citation type="journal article" date="2016" name="Nat. Commun.">
        <title>Thousands of microbial genomes shed light on interconnected biogeochemical processes in an aquifer system.</title>
        <authorList>
            <person name="Anantharaman K."/>
            <person name="Brown C.T."/>
            <person name="Hug L.A."/>
            <person name="Sharon I."/>
            <person name="Castelle C.J."/>
            <person name="Probst A.J."/>
            <person name="Thomas B.C."/>
            <person name="Singh A."/>
            <person name="Wilkins M.J."/>
            <person name="Karaoz U."/>
            <person name="Brodie E.L."/>
            <person name="Williams K.H."/>
            <person name="Hubbard S.S."/>
            <person name="Banfield J.F."/>
        </authorList>
    </citation>
    <scope>NUCLEOTIDE SEQUENCE [LARGE SCALE GENOMIC DNA]</scope>
</reference>
<dbReference type="SUPFAM" id="SSF53756">
    <property type="entry name" value="UDP-Glycosyltransferase/glycogen phosphorylase"/>
    <property type="match status" value="1"/>
</dbReference>
<evidence type="ECO:0000259" key="2">
    <source>
        <dbReference type="Pfam" id="PF00534"/>
    </source>
</evidence>
<comment type="caution">
    <text evidence="3">The sequence shown here is derived from an EMBL/GenBank/DDBJ whole genome shotgun (WGS) entry which is preliminary data.</text>
</comment>
<dbReference type="Gene3D" id="3.40.50.2000">
    <property type="entry name" value="Glycogen Phosphorylase B"/>
    <property type="match status" value="2"/>
</dbReference>
<evidence type="ECO:0000256" key="1">
    <source>
        <dbReference type="ARBA" id="ARBA00022679"/>
    </source>
</evidence>
<dbReference type="CDD" id="cd03809">
    <property type="entry name" value="GT4_MtfB-like"/>
    <property type="match status" value="1"/>
</dbReference>